<proteinExistence type="predicted"/>
<feature type="transmembrane region" description="Helical" evidence="6">
    <location>
        <begin position="91"/>
        <end position="111"/>
    </location>
</feature>
<gene>
    <name evidence="7 9" type="primary">MFSD8</name>
</gene>
<dbReference type="Ensembl" id="ENSECAT00000075644.2">
    <property type="protein sequence ID" value="ENSECAP00000053843.2"/>
    <property type="gene ID" value="ENSECAG00000007347.4"/>
</dbReference>
<feature type="transmembrane region" description="Helical" evidence="6">
    <location>
        <begin position="30"/>
        <end position="50"/>
    </location>
</feature>
<evidence type="ECO:0000313" key="7">
    <source>
        <dbReference type="Ensembl" id="ENSECAP00000053843.2"/>
    </source>
</evidence>
<feature type="transmembrane region" description="Helical" evidence="6">
    <location>
        <begin position="389"/>
        <end position="409"/>
    </location>
</feature>
<accession>A0A5F5PYX5</accession>
<dbReference type="Pfam" id="PF07690">
    <property type="entry name" value="MFS_1"/>
    <property type="match status" value="2"/>
</dbReference>
<feature type="transmembrane region" description="Helical" evidence="6">
    <location>
        <begin position="62"/>
        <end position="79"/>
    </location>
</feature>
<keyword evidence="8" id="KW-1185">Reference proteome</keyword>
<dbReference type="PANTHER" id="PTHR23510:SF3">
    <property type="entry name" value="MAJOR FACILITATOR SUPERFAMILY DOMAIN-CONTAINING PROTEIN 8"/>
    <property type="match status" value="1"/>
</dbReference>
<dbReference type="Proteomes" id="UP000002281">
    <property type="component" value="Chromosome 2"/>
</dbReference>
<evidence type="ECO:0000256" key="5">
    <source>
        <dbReference type="ARBA" id="ARBA00023136"/>
    </source>
</evidence>
<dbReference type="GO" id="GO:0022857">
    <property type="term" value="F:transmembrane transporter activity"/>
    <property type="evidence" value="ECO:0007669"/>
    <property type="project" value="InterPro"/>
</dbReference>
<dbReference type="AlphaFoldDB" id="A0A5F5PYX5"/>
<evidence type="ECO:0000313" key="9">
    <source>
        <dbReference type="VGNC" id="VGNC:20157"/>
    </source>
</evidence>
<evidence type="ECO:0000256" key="4">
    <source>
        <dbReference type="ARBA" id="ARBA00022989"/>
    </source>
</evidence>
<keyword evidence="5 6" id="KW-0472">Membrane</keyword>
<dbReference type="InterPro" id="IPR036259">
    <property type="entry name" value="MFS_trans_sf"/>
</dbReference>
<feature type="transmembrane region" description="Helical" evidence="6">
    <location>
        <begin position="212"/>
        <end position="233"/>
    </location>
</feature>
<dbReference type="SUPFAM" id="SSF103473">
    <property type="entry name" value="MFS general substrate transporter"/>
    <property type="match status" value="2"/>
</dbReference>
<organism evidence="7 8">
    <name type="scientific">Equus caballus</name>
    <name type="common">Horse</name>
    <dbReference type="NCBI Taxonomy" id="9796"/>
    <lineage>
        <taxon>Eukaryota</taxon>
        <taxon>Metazoa</taxon>
        <taxon>Chordata</taxon>
        <taxon>Craniata</taxon>
        <taxon>Vertebrata</taxon>
        <taxon>Euteleostomi</taxon>
        <taxon>Mammalia</taxon>
        <taxon>Eutheria</taxon>
        <taxon>Laurasiatheria</taxon>
        <taxon>Perissodactyla</taxon>
        <taxon>Equidae</taxon>
        <taxon>Equus</taxon>
    </lineage>
</organism>
<name>A0A5F5PYX5_HORSE</name>
<dbReference type="InterPro" id="IPR051068">
    <property type="entry name" value="MFS_Domain-Containing_Protein"/>
</dbReference>
<evidence type="ECO:0000313" key="8">
    <source>
        <dbReference type="Proteomes" id="UP000002281"/>
    </source>
</evidence>
<dbReference type="GeneTree" id="ENSGT00530000063854"/>
<evidence type="ECO:0000256" key="1">
    <source>
        <dbReference type="ARBA" id="ARBA00004127"/>
    </source>
</evidence>
<reference evidence="7" key="3">
    <citation type="submission" date="2025-09" db="UniProtKB">
        <authorList>
            <consortium name="Ensembl"/>
        </authorList>
    </citation>
    <scope>IDENTIFICATION</scope>
    <source>
        <strain evidence="7">Thoroughbred</strain>
    </source>
</reference>
<keyword evidence="3 6" id="KW-0812">Transmembrane</keyword>
<dbReference type="CDD" id="cd17326">
    <property type="entry name" value="MFS_MFSD8"/>
    <property type="match status" value="1"/>
</dbReference>
<evidence type="ECO:0000256" key="2">
    <source>
        <dbReference type="ARBA" id="ARBA00022448"/>
    </source>
</evidence>
<evidence type="ECO:0000256" key="6">
    <source>
        <dbReference type="SAM" id="Phobius"/>
    </source>
</evidence>
<dbReference type="ExpressionAtlas" id="A0A5F5PYX5">
    <property type="expression patterns" value="baseline"/>
</dbReference>
<feature type="transmembrane region" description="Helical" evidence="6">
    <location>
        <begin position="325"/>
        <end position="347"/>
    </location>
</feature>
<feature type="transmembrane region" description="Helical" evidence="6">
    <location>
        <begin position="359"/>
        <end position="383"/>
    </location>
</feature>
<dbReference type="InterPro" id="IPR011701">
    <property type="entry name" value="MFS"/>
</dbReference>
<protein>
    <submittedName>
        <fullName evidence="7">Major facilitator superfamily domain containing 8</fullName>
    </submittedName>
</protein>
<dbReference type="VGNC" id="VGNC:20157">
    <property type="gene designation" value="MFSD8"/>
</dbReference>
<dbReference type="Bgee" id="ENSECAG00000007347">
    <property type="expression patterns" value="Expressed in spinal cord and 23 other cell types or tissues"/>
</dbReference>
<comment type="subcellular location">
    <subcellularLocation>
        <location evidence="1">Endomembrane system</location>
        <topology evidence="1">Multi-pass membrane protein</topology>
    </subcellularLocation>
</comment>
<reference evidence="7 8" key="1">
    <citation type="journal article" date="2009" name="Science">
        <title>Genome sequence, comparative analysis, and population genetics of the domestic horse.</title>
        <authorList>
            <consortium name="Broad Institute Genome Sequencing Platform"/>
            <consortium name="Broad Institute Whole Genome Assembly Team"/>
            <person name="Wade C.M."/>
            <person name="Giulotto E."/>
            <person name="Sigurdsson S."/>
            <person name="Zoli M."/>
            <person name="Gnerre S."/>
            <person name="Imsland F."/>
            <person name="Lear T.L."/>
            <person name="Adelson D.L."/>
            <person name="Bailey E."/>
            <person name="Bellone R.R."/>
            <person name="Bloecker H."/>
            <person name="Distl O."/>
            <person name="Edgar R.C."/>
            <person name="Garber M."/>
            <person name="Leeb T."/>
            <person name="Mauceli E."/>
            <person name="MacLeod J.N."/>
            <person name="Penedo M.C.T."/>
            <person name="Raison J.M."/>
            <person name="Sharpe T."/>
            <person name="Vogel J."/>
            <person name="Andersson L."/>
            <person name="Antczak D.F."/>
            <person name="Biagi T."/>
            <person name="Binns M.M."/>
            <person name="Chowdhary B.P."/>
            <person name="Coleman S.J."/>
            <person name="Della Valle G."/>
            <person name="Fryc S."/>
            <person name="Guerin G."/>
            <person name="Hasegawa T."/>
            <person name="Hill E.W."/>
            <person name="Jurka J."/>
            <person name="Kiialainen A."/>
            <person name="Lindgren G."/>
            <person name="Liu J."/>
            <person name="Magnani E."/>
            <person name="Mickelson J.R."/>
            <person name="Murray J."/>
            <person name="Nergadze S.G."/>
            <person name="Onofrio R."/>
            <person name="Pedroni S."/>
            <person name="Piras M.F."/>
            <person name="Raudsepp T."/>
            <person name="Rocchi M."/>
            <person name="Roeed K.H."/>
            <person name="Ryder O.A."/>
            <person name="Searle S."/>
            <person name="Skow L."/>
            <person name="Swinburne J.E."/>
            <person name="Syvaenen A.C."/>
            <person name="Tozaki T."/>
            <person name="Valberg S.J."/>
            <person name="Vaudin M."/>
            <person name="White J.R."/>
            <person name="Zody M.C."/>
            <person name="Lander E.S."/>
            <person name="Lindblad-Toh K."/>
        </authorList>
    </citation>
    <scope>NUCLEOTIDE SEQUENCE [LARGE SCALE GENOMIC DNA]</scope>
    <source>
        <strain evidence="7 8">Thoroughbred</strain>
    </source>
</reference>
<feature type="transmembrane region" description="Helical" evidence="6">
    <location>
        <begin position="245"/>
        <end position="264"/>
    </location>
</feature>
<dbReference type="Gene3D" id="1.20.1250.20">
    <property type="entry name" value="MFS general substrate transporter like domains"/>
    <property type="match status" value="2"/>
</dbReference>
<reference evidence="7" key="2">
    <citation type="submission" date="2025-08" db="UniProtKB">
        <authorList>
            <consortium name="Ensembl"/>
        </authorList>
    </citation>
    <scope>IDENTIFICATION</scope>
    <source>
        <strain evidence="7">Thoroughbred</strain>
    </source>
</reference>
<sequence length="424" mass="46664">MFLSSVGFSIVIMSIWPYLQKIDETADASFLGWVIASFSLGQMVASPIFGLWSNYRPRKEPLIVSIFISVAANCLYAYVHLPASHNKYYMLVARGLVGFGAGNVAVVRSYIAGATSLQERTGSMANTSACQALGFILGPEHRVDDSGRQCKSINFEEASPDEVQDPQGNIDQVAVASTNVLFFVVLFIFALFETIVTPLTMDMYAWTREQAVLYGGIILAALGVEAVIIFMGIKLLSKKIGERAILLGGLIVVWVGFFILLPWGNQFPKIQWQDLRNNSIPNTTFGEIIITLWKSPRDDHNEGPTGCPIEQAWCLYTPMIHVAQFLTSAVLIGIGYPSCNVMSYTLYSKILGPKPQGVYMGWLTASGSAARILGPVFISQVYTSWGPRWAFSLVCGLVVLTITLLGVVYRRLIAFSVRRGRIPE</sequence>
<keyword evidence="4 6" id="KW-1133">Transmembrane helix</keyword>
<evidence type="ECO:0000256" key="3">
    <source>
        <dbReference type="ARBA" id="ARBA00022692"/>
    </source>
</evidence>
<dbReference type="GO" id="GO:0012505">
    <property type="term" value="C:endomembrane system"/>
    <property type="evidence" value="ECO:0007669"/>
    <property type="project" value="UniProtKB-SubCell"/>
</dbReference>
<keyword evidence="2" id="KW-0813">Transport</keyword>
<feature type="transmembrane region" description="Helical" evidence="6">
    <location>
        <begin position="173"/>
        <end position="192"/>
    </location>
</feature>
<dbReference type="PANTHER" id="PTHR23510">
    <property type="entry name" value="INNER MEMBRANE TRANSPORT PROTEIN YAJR"/>
    <property type="match status" value="1"/>
</dbReference>